<sequence length="126" mass="13927">MTDTESPAAVVQALIAGRNADIETSLRLIAPESLDQGERVTREDWRRKWEQTRAACPDMEVITEHSVENGEWVAHRYTIRGTHTGDIFGAAPTGKPFVTGGIDMVRVVDGLLVEHWAYAAPLRNGD</sequence>
<dbReference type="AlphaFoldDB" id="A0A7W9UKH5"/>
<dbReference type="EMBL" id="JACHIT010000002">
    <property type="protein sequence ID" value="MBB5916489.1"/>
    <property type="molecule type" value="Genomic_DNA"/>
</dbReference>
<dbReference type="Gene3D" id="3.10.450.50">
    <property type="match status" value="1"/>
</dbReference>
<dbReference type="SUPFAM" id="SSF54427">
    <property type="entry name" value="NTF2-like"/>
    <property type="match status" value="1"/>
</dbReference>
<reference evidence="1 2" key="1">
    <citation type="submission" date="2020-08" db="EMBL/GenBank/DDBJ databases">
        <title>Sequencing the genomes of 1000 actinobacteria strains.</title>
        <authorList>
            <person name="Klenk H.-P."/>
        </authorList>
    </citation>
    <scope>NUCLEOTIDE SEQUENCE [LARGE SCALE GENOMIC DNA]</scope>
    <source>
        <strain evidence="1 2">DSM 43582</strain>
    </source>
</reference>
<dbReference type="InterPro" id="IPR032710">
    <property type="entry name" value="NTF2-like_dom_sf"/>
</dbReference>
<name>A0A7W9UKH5_9NOCA</name>
<evidence type="ECO:0000313" key="2">
    <source>
        <dbReference type="Proteomes" id="UP000540412"/>
    </source>
</evidence>
<dbReference type="RefSeq" id="WP_051163531.1">
    <property type="nucleotide sequence ID" value="NZ_JACHIT010000002.1"/>
</dbReference>
<organism evidence="1 2">
    <name type="scientific">Nocardia transvalensis</name>
    <dbReference type="NCBI Taxonomy" id="37333"/>
    <lineage>
        <taxon>Bacteria</taxon>
        <taxon>Bacillati</taxon>
        <taxon>Actinomycetota</taxon>
        <taxon>Actinomycetes</taxon>
        <taxon>Mycobacteriales</taxon>
        <taxon>Nocardiaceae</taxon>
        <taxon>Nocardia</taxon>
    </lineage>
</organism>
<dbReference type="Proteomes" id="UP000540412">
    <property type="component" value="Unassembled WGS sequence"/>
</dbReference>
<comment type="caution">
    <text evidence="1">The sequence shown here is derived from an EMBL/GenBank/DDBJ whole genome shotgun (WGS) entry which is preliminary data.</text>
</comment>
<dbReference type="Pfam" id="PF07366">
    <property type="entry name" value="SnoaL"/>
    <property type="match status" value="1"/>
</dbReference>
<dbReference type="GO" id="GO:0030638">
    <property type="term" value="P:polyketide metabolic process"/>
    <property type="evidence" value="ECO:0007669"/>
    <property type="project" value="InterPro"/>
</dbReference>
<protein>
    <submittedName>
        <fullName evidence="1">Putative ester cyclase</fullName>
    </submittedName>
</protein>
<dbReference type="PANTHER" id="PTHR38436:SF1">
    <property type="entry name" value="ESTER CYCLASE"/>
    <property type="match status" value="1"/>
</dbReference>
<dbReference type="InterPro" id="IPR009959">
    <property type="entry name" value="Cyclase_SnoaL-like"/>
</dbReference>
<dbReference type="PANTHER" id="PTHR38436">
    <property type="entry name" value="POLYKETIDE CYCLASE SNOAL-LIKE DOMAIN"/>
    <property type="match status" value="1"/>
</dbReference>
<proteinExistence type="predicted"/>
<accession>A0A7W9UKH5</accession>
<gene>
    <name evidence="1" type="ORF">BJY24_005401</name>
</gene>
<evidence type="ECO:0000313" key="1">
    <source>
        <dbReference type="EMBL" id="MBB5916489.1"/>
    </source>
</evidence>
<keyword evidence="2" id="KW-1185">Reference proteome</keyword>